<dbReference type="InterPro" id="IPR001381">
    <property type="entry name" value="DHquinase_I"/>
</dbReference>
<dbReference type="InterPro" id="IPR022893">
    <property type="entry name" value="Shikimate_DH_fam"/>
</dbReference>
<organism evidence="1">
    <name type="scientific">Nicotiana tabacum</name>
    <name type="common">Common tobacco</name>
    <dbReference type="NCBI Taxonomy" id="4097"/>
    <lineage>
        <taxon>Eukaryota</taxon>
        <taxon>Viridiplantae</taxon>
        <taxon>Streptophyta</taxon>
        <taxon>Embryophyta</taxon>
        <taxon>Tracheophyta</taxon>
        <taxon>Spermatophyta</taxon>
        <taxon>Magnoliopsida</taxon>
        <taxon>eudicotyledons</taxon>
        <taxon>Gunneridae</taxon>
        <taxon>Pentapetalae</taxon>
        <taxon>asterids</taxon>
        <taxon>lamiids</taxon>
        <taxon>Solanales</taxon>
        <taxon>Solanaceae</taxon>
        <taxon>Nicotianoideae</taxon>
        <taxon>Nicotianeae</taxon>
        <taxon>Nicotiana</taxon>
    </lineage>
</organism>
<name>A0A1S3XFT0_TOBAC</name>
<dbReference type="Gene3D" id="3.20.20.70">
    <property type="entry name" value="Aldolase class I"/>
    <property type="match status" value="1"/>
</dbReference>
<dbReference type="PANTHER" id="PTHR21089:SF1">
    <property type="entry name" value="BIFUNCTIONAL 3-DEHYDROQUINATE DEHYDRATASE_SHIKIMATE DEHYDROGENASE, CHLOROPLASTIC"/>
    <property type="match status" value="1"/>
</dbReference>
<reference evidence="1" key="1">
    <citation type="submission" date="2025-08" db="UniProtKB">
        <authorList>
            <consortium name="RefSeq"/>
        </authorList>
    </citation>
    <scope>IDENTIFICATION</scope>
</reference>
<gene>
    <name evidence="1" type="primary">LOC107764658</name>
</gene>
<sequence length="85" mass="9546">MELVVESGVKKMEEGEATRRNQTLICAPIMADTVDQMLNLMQKAKTSGADLVEVRLDSLKSFNPQSNINTIIKQSPLPTLFTYRF</sequence>
<dbReference type="GO" id="GO:0004764">
    <property type="term" value="F:shikimate 3-dehydrogenase (NADP+) activity"/>
    <property type="evidence" value="ECO:0007669"/>
    <property type="project" value="InterPro"/>
</dbReference>
<protein>
    <submittedName>
        <fullName evidence="1">Bifunctional 3-dehydroquinate dehydratase/shikimate dehydrogenase, chloroplastic-like</fullName>
    </submittedName>
</protein>
<dbReference type="PANTHER" id="PTHR21089">
    <property type="entry name" value="SHIKIMATE DEHYDROGENASE"/>
    <property type="match status" value="1"/>
</dbReference>
<dbReference type="PaxDb" id="4097-A0A1S3XFT0"/>
<dbReference type="InterPro" id="IPR013785">
    <property type="entry name" value="Aldolase_TIM"/>
</dbReference>
<dbReference type="OrthoDB" id="204377at2759"/>
<dbReference type="GO" id="GO:0003855">
    <property type="term" value="F:3-dehydroquinate dehydratase activity"/>
    <property type="evidence" value="ECO:0007669"/>
    <property type="project" value="InterPro"/>
</dbReference>
<dbReference type="SUPFAM" id="SSF51569">
    <property type="entry name" value="Aldolase"/>
    <property type="match status" value="1"/>
</dbReference>
<dbReference type="STRING" id="4097.A0A1S3XFT0"/>
<dbReference type="OMA" id="ITCRYIA"/>
<dbReference type="SMR" id="A0A1S3XFT0"/>
<accession>A0A1S3XFT0</accession>
<dbReference type="KEGG" id="nta:107764658"/>
<dbReference type="Pfam" id="PF01487">
    <property type="entry name" value="DHquinase_I"/>
    <property type="match status" value="1"/>
</dbReference>
<evidence type="ECO:0000313" key="1">
    <source>
        <dbReference type="RefSeq" id="XP_016438750.1"/>
    </source>
</evidence>
<dbReference type="RefSeq" id="XP_016438750.1">
    <property type="nucleotide sequence ID" value="XM_016583264.1"/>
</dbReference>
<proteinExistence type="predicted"/>
<dbReference type="AlphaFoldDB" id="A0A1S3XFT0"/>